<name>A0AAV1DLX9_OLDCO</name>
<reference evidence="2" key="1">
    <citation type="submission" date="2023-03" db="EMBL/GenBank/DDBJ databases">
        <authorList>
            <person name="Julca I."/>
        </authorList>
    </citation>
    <scope>NUCLEOTIDE SEQUENCE</scope>
</reference>
<dbReference type="AlphaFoldDB" id="A0AAV1DLX9"/>
<evidence type="ECO:0000313" key="2">
    <source>
        <dbReference type="EMBL" id="CAI9108852.1"/>
    </source>
</evidence>
<keyword evidence="3" id="KW-1185">Reference proteome</keyword>
<proteinExistence type="predicted"/>
<sequence>MLNSLSKKLSSDNKLSFTIPTKNLKYTSYFLVEGEVLNHEEVWPKGTRMIKQSSQPETEDQDTPMPDYPELDPDPDSQDPWEYEHCHDINWDGCGLFWFEPYTKEYYEYHCS</sequence>
<dbReference type="EMBL" id="OX459123">
    <property type="protein sequence ID" value="CAI9108852.1"/>
    <property type="molecule type" value="Genomic_DNA"/>
</dbReference>
<dbReference type="Proteomes" id="UP001161247">
    <property type="component" value="Chromosome 6"/>
</dbReference>
<feature type="compositionally biased region" description="Acidic residues" evidence="1">
    <location>
        <begin position="69"/>
        <end position="81"/>
    </location>
</feature>
<evidence type="ECO:0000256" key="1">
    <source>
        <dbReference type="SAM" id="MobiDB-lite"/>
    </source>
</evidence>
<organism evidence="2 3">
    <name type="scientific">Oldenlandia corymbosa var. corymbosa</name>
    <dbReference type="NCBI Taxonomy" id="529605"/>
    <lineage>
        <taxon>Eukaryota</taxon>
        <taxon>Viridiplantae</taxon>
        <taxon>Streptophyta</taxon>
        <taxon>Embryophyta</taxon>
        <taxon>Tracheophyta</taxon>
        <taxon>Spermatophyta</taxon>
        <taxon>Magnoliopsida</taxon>
        <taxon>eudicotyledons</taxon>
        <taxon>Gunneridae</taxon>
        <taxon>Pentapetalae</taxon>
        <taxon>asterids</taxon>
        <taxon>lamiids</taxon>
        <taxon>Gentianales</taxon>
        <taxon>Rubiaceae</taxon>
        <taxon>Rubioideae</taxon>
        <taxon>Spermacoceae</taxon>
        <taxon>Hedyotis-Oldenlandia complex</taxon>
        <taxon>Oldenlandia</taxon>
    </lineage>
</organism>
<accession>A0AAV1DLX9</accession>
<feature type="region of interest" description="Disordered" evidence="1">
    <location>
        <begin position="45"/>
        <end position="82"/>
    </location>
</feature>
<protein>
    <submittedName>
        <fullName evidence="2">OLC1v1008551C1</fullName>
    </submittedName>
</protein>
<evidence type="ECO:0000313" key="3">
    <source>
        <dbReference type="Proteomes" id="UP001161247"/>
    </source>
</evidence>
<gene>
    <name evidence="2" type="ORF">OLC1_LOCUS16854</name>
</gene>